<keyword evidence="2" id="KW-1185">Reference proteome</keyword>
<organism evidence="1 2">
    <name type="scientific">Pristionchus entomophagus</name>
    <dbReference type="NCBI Taxonomy" id="358040"/>
    <lineage>
        <taxon>Eukaryota</taxon>
        <taxon>Metazoa</taxon>
        <taxon>Ecdysozoa</taxon>
        <taxon>Nematoda</taxon>
        <taxon>Chromadorea</taxon>
        <taxon>Rhabditida</taxon>
        <taxon>Rhabditina</taxon>
        <taxon>Diplogasteromorpha</taxon>
        <taxon>Diplogasteroidea</taxon>
        <taxon>Neodiplogasteridae</taxon>
        <taxon>Pristionchus</taxon>
    </lineage>
</organism>
<feature type="non-terminal residue" evidence="1">
    <location>
        <position position="103"/>
    </location>
</feature>
<gene>
    <name evidence="1" type="ORF">PENTCL1PPCAC_9250</name>
</gene>
<evidence type="ECO:0000313" key="2">
    <source>
        <dbReference type="Proteomes" id="UP001432027"/>
    </source>
</evidence>
<reference evidence="1" key="1">
    <citation type="submission" date="2023-10" db="EMBL/GenBank/DDBJ databases">
        <title>Genome assembly of Pristionchus species.</title>
        <authorList>
            <person name="Yoshida K."/>
            <person name="Sommer R.J."/>
        </authorList>
    </citation>
    <scope>NUCLEOTIDE SEQUENCE</scope>
    <source>
        <strain evidence="1">RS0144</strain>
    </source>
</reference>
<proteinExistence type="predicted"/>
<accession>A0AAV5T406</accession>
<dbReference type="EMBL" id="BTSX01000002">
    <property type="protein sequence ID" value="GMS87075.1"/>
    <property type="molecule type" value="Genomic_DNA"/>
</dbReference>
<evidence type="ECO:0000313" key="1">
    <source>
        <dbReference type="EMBL" id="GMS87075.1"/>
    </source>
</evidence>
<feature type="non-terminal residue" evidence="1">
    <location>
        <position position="1"/>
    </location>
</feature>
<name>A0AAV5T406_9BILA</name>
<sequence length="103" mass="11292">RMIFCVRSNHSGRSAPWYRVSVRELAGRSVPEVEFSTEPAQDLTNLGVSSLGVGALGVLTSGLRSLEILRARAAPEIHPEPFLRTVCFPIPERWRRACSCGVG</sequence>
<dbReference type="Proteomes" id="UP001432027">
    <property type="component" value="Unassembled WGS sequence"/>
</dbReference>
<comment type="caution">
    <text evidence="1">The sequence shown here is derived from an EMBL/GenBank/DDBJ whole genome shotgun (WGS) entry which is preliminary data.</text>
</comment>
<dbReference type="AlphaFoldDB" id="A0AAV5T406"/>
<protein>
    <submittedName>
        <fullName evidence="1">Uncharacterized protein</fullName>
    </submittedName>
</protein>